<feature type="domain" description="DUF4332" evidence="2">
    <location>
        <begin position="1068"/>
        <end position="1186"/>
    </location>
</feature>
<dbReference type="Gene3D" id="1.10.150.20">
    <property type="entry name" value="5' to 3' exonuclease, C-terminal subdomain"/>
    <property type="match status" value="1"/>
</dbReference>
<dbReference type="EMBL" id="JASZZN010000024">
    <property type="protein sequence ID" value="MDM4018625.1"/>
    <property type="molecule type" value="Genomic_DNA"/>
</dbReference>
<proteinExistence type="predicted"/>
<evidence type="ECO:0000259" key="2">
    <source>
        <dbReference type="Pfam" id="PF14229"/>
    </source>
</evidence>
<dbReference type="RefSeq" id="WP_289166503.1">
    <property type="nucleotide sequence ID" value="NZ_JASZZN010000024.1"/>
</dbReference>
<comment type="caution">
    <text evidence="3">The sequence shown here is derived from an EMBL/GenBank/DDBJ whole genome shotgun (WGS) entry which is preliminary data.</text>
</comment>
<feature type="compositionally biased region" description="Polar residues" evidence="1">
    <location>
        <begin position="947"/>
        <end position="956"/>
    </location>
</feature>
<feature type="compositionally biased region" description="Polar residues" evidence="1">
    <location>
        <begin position="1263"/>
        <end position="1273"/>
    </location>
</feature>
<feature type="region of interest" description="Disordered" evidence="1">
    <location>
        <begin position="1242"/>
        <end position="1373"/>
    </location>
</feature>
<evidence type="ECO:0000313" key="4">
    <source>
        <dbReference type="Proteomes" id="UP001239462"/>
    </source>
</evidence>
<feature type="region of interest" description="Disordered" evidence="1">
    <location>
        <begin position="919"/>
        <end position="999"/>
    </location>
</feature>
<sequence length="1519" mass="169216">MLLDRIDIDTHGPLNRVELGPFSEGLNVVCTPEGSGKTALVRFIRDSLVRREYPLGMMSSSAGRVVWADRNGKIHCRREHDGTSTGRRTIEFETRGETAHRFDWLHGSWINGIADSNDASRALESIRIPEAIVDGVVTDTAVTNVSRVIAACLTAGLNDPALFAQLPRNASAVSGLSPAETGDAEVARRAIRDELARVEAELATYPNTPTPDASAEARREQLRSRLSELYRHVQLDPHAGLPRYDDASYQASAEWNTLQQRIWQLRVRHGELVRWLDHLQADRNRIRYSSPVTSSPYASTQMPTSVGVPLSPSRIEIEARLRERLTEVDGQIIRWRQVLSELHSLRDVVLADHQRHALQQFTRRAGALPLSDAMLQRERMRYLASSLDYFAGHPSVTPSQLHSWSEIAPSLANAWPDEIDLRLEGLIRRIESLDQYYGRHGRAAWSWYGDWTGHASLPLNWSRHQDAGLHGHLRALREELAAARRHGFGFTNLRTELNELALADHRHREWMDLQATEKWIVGTIERLMVHRANLVRDHHQSDLVRYPSWLDQRYHQQSWSPWYTEHLQREIADRTVELQRTANELDRCVSRATDLRHSLRSLDMATTHPSGSSVAVEAEIRVIREELDAIERSKPVNEPARMTWLRRRKEELLEKLGAPQVNYRSAIPLADEASAWLVRLSGGRLRRVDWNPAEFTTGANNTGHAHLDGRDEATCPAIDRALAALAVRLAAGDLLARTGRAIPLVIEAHRELLQTPSTVAYGMNVAPASDLQGVSSNGFARGEGDPGELNFAVIAALNDYAKNGRQLIVLTSDVMFADQVSRRGGRFFQIHGERVAHEHRPVWRPHYSSETYVGPHAAAQAGSFLQGESIDPLQQSDVMIDQYYDEYFYGNPIGRSFADVNRNLDAIWQEAYGIAGYPSSPSSSDAAAGYGVNRSSRVPSYGPGQTDRLSQHSGTGHYNVYPSSGPLRTPVTHPADAPRRDTPGDYPGTDSGVAFGSHVGGPSHWNDGYYYSDSYTTAPTPRPNPHHAGQDQRRGGQSPASSQGSERPSASPFFLTIDSPIDQAPSVDAVAASRLRTLNVTHITHLMNQDPNRLSDALGLASVTAATIRRWQSECRLVCNVPQLRGFDARVLVGCGITDPGHLAATDPNDLLDRVEAFLATERGQRILLSGTSYELSRITSWIAAAGIQPLADPTLSDRRNGRSDRQTVDGRVIRQGRRSPSIGQRLDLNLDQDRYEYEFTDDHGRVVRSSSGRSRSSQSRSTRLNGRQSRSNGRVAGLRQSQQRESAPPQSEGHRRSSTSTSGLRSRRNGSSSHSVNGGGRSSRERSSRESGTRSSSRRLRSRRSDSSSSHRVRQERDYDRKVASQQNDQDELKFYLQRSSPIVDAPSIGSRMAERLEAIGIYTVDDLIQADPETVADSLDHRRIDADVIQIWQYQAILVCRIPMLRGHDAQLLVAADVTTPEAVADQDPDALFELINPIAKSNEGKRILRGGNLPDLEEIREWIGNAKLNRELAAAL</sequence>
<dbReference type="Proteomes" id="UP001239462">
    <property type="component" value="Unassembled WGS sequence"/>
</dbReference>
<dbReference type="Pfam" id="PF14229">
    <property type="entry name" value="DUF4332"/>
    <property type="match status" value="2"/>
</dbReference>
<feature type="compositionally biased region" description="Low complexity" evidence="1">
    <location>
        <begin position="1299"/>
        <end position="1317"/>
    </location>
</feature>
<feature type="compositionally biased region" description="Basic and acidic residues" evidence="1">
    <location>
        <begin position="1323"/>
        <end position="1333"/>
    </location>
</feature>
<feature type="region of interest" description="Disordered" evidence="1">
    <location>
        <begin position="1016"/>
        <end position="1054"/>
    </location>
</feature>
<dbReference type="InterPro" id="IPR025567">
    <property type="entry name" value="DUF4332"/>
</dbReference>
<feature type="domain" description="DUF4332" evidence="2">
    <location>
        <begin position="1388"/>
        <end position="1510"/>
    </location>
</feature>
<name>A0ABT7PQ39_9BACT</name>
<feature type="compositionally biased region" description="Low complexity" evidence="1">
    <location>
        <begin position="919"/>
        <end position="931"/>
    </location>
</feature>
<evidence type="ECO:0000313" key="3">
    <source>
        <dbReference type="EMBL" id="MDM4018625.1"/>
    </source>
</evidence>
<feature type="compositionally biased region" description="Polar residues" evidence="1">
    <location>
        <begin position="1038"/>
        <end position="1048"/>
    </location>
</feature>
<gene>
    <name evidence="3" type="ORF">QTN89_24445</name>
</gene>
<feature type="compositionally biased region" description="Low complexity" evidence="1">
    <location>
        <begin position="1248"/>
        <end position="1262"/>
    </location>
</feature>
<accession>A0ABT7PQ39</accession>
<feature type="compositionally biased region" description="Basic and acidic residues" evidence="1">
    <location>
        <begin position="1354"/>
        <end position="1364"/>
    </location>
</feature>
<evidence type="ECO:0000256" key="1">
    <source>
        <dbReference type="SAM" id="MobiDB-lite"/>
    </source>
</evidence>
<reference evidence="3 4" key="1">
    <citation type="submission" date="2023-06" db="EMBL/GenBank/DDBJ databases">
        <title>Roseiconus lacunae JC819 isolated from Gulf of Mannar region, Tamil Nadu.</title>
        <authorList>
            <person name="Pk S."/>
            <person name="Ch S."/>
            <person name="Ch V.R."/>
        </authorList>
    </citation>
    <scope>NUCLEOTIDE SEQUENCE [LARGE SCALE GENOMIC DNA]</scope>
    <source>
        <strain evidence="3 4">JC819</strain>
    </source>
</reference>
<protein>
    <submittedName>
        <fullName evidence="3">DUF4332 domain-containing protein</fullName>
    </submittedName>
</protein>
<organism evidence="3 4">
    <name type="scientific">Roseiconus lacunae</name>
    <dbReference type="NCBI Taxonomy" id="2605694"/>
    <lineage>
        <taxon>Bacteria</taxon>
        <taxon>Pseudomonadati</taxon>
        <taxon>Planctomycetota</taxon>
        <taxon>Planctomycetia</taxon>
        <taxon>Pirellulales</taxon>
        <taxon>Pirellulaceae</taxon>
        <taxon>Roseiconus</taxon>
    </lineage>
</organism>
<feature type="compositionally biased region" description="Polar residues" evidence="1">
    <location>
        <begin position="1280"/>
        <end position="1290"/>
    </location>
</feature>
<keyword evidence="4" id="KW-1185">Reference proteome</keyword>